<comment type="caution">
    <text evidence="1">The sequence shown here is derived from an EMBL/GenBank/DDBJ whole genome shotgun (WGS) entry which is preliminary data.</text>
</comment>
<evidence type="ECO:0000313" key="1">
    <source>
        <dbReference type="EMBL" id="GHO45168.1"/>
    </source>
</evidence>
<dbReference type="Proteomes" id="UP000612362">
    <property type="component" value="Unassembled WGS sequence"/>
</dbReference>
<proteinExistence type="predicted"/>
<sequence length="97" mass="10602">MLHWTLIDLAGVRVHRHMYHTHCAPDGPTSPMYTTDEGVERLHCRACGLPLVLITDAPELEEIDDAGCCAGCGDPLSADADSEFCSESCAWVAYYNC</sequence>
<reference evidence="1" key="1">
    <citation type="submission" date="2020-10" db="EMBL/GenBank/DDBJ databases">
        <title>Taxonomic study of unclassified bacteria belonging to the class Ktedonobacteria.</title>
        <authorList>
            <person name="Yabe S."/>
            <person name="Wang C.M."/>
            <person name="Zheng Y."/>
            <person name="Sakai Y."/>
            <person name="Cavaletti L."/>
            <person name="Monciardini P."/>
            <person name="Donadio S."/>
        </authorList>
    </citation>
    <scope>NUCLEOTIDE SEQUENCE</scope>
    <source>
        <strain evidence="1">SOSP1-1</strain>
    </source>
</reference>
<gene>
    <name evidence="1" type="ORF">KSX_33310</name>
</gene>
<dbReference type="AlphaFoldDB" id="A0A8J3I363"/>
<name>A0A8J3I363_9CHLR</name>
<protein>
    <submittedName>
        <fullName evidence="1">Uncharacterized protein</fullName>
    </submittedName>
</protein>
<keyword evidence="2" id="KW-1185">Reference proteome</keyword>
<dbReference type="EMBL" id="BNJF01000001">
    <property type="protein sequence ID" value="GHO45168.1"/>
    <property type="molecule type" value="Genomic_DNA"/>
</dbReference>
<dbReference type="RefSeq" id="WP_220194515.1">
    <property type="nucleotide sequence ID" value="NZ_BNJF01000001.1"/>
</dbReference>
<organism evidence="1 2">
    <name type="scientific">Ktedonospora formicarum</name>
    <dbReference type="NCBI Taxonomy" id="2778364"/>
    <lineage>
        <taxon>Bacteria</taxon>
        <taxon>Bacillati</taxon>
        <taxon>Chloroflexota</taxon>
        <taxon>Ktedonobacteria</taxon>
        <taxon>Ktedonobacterales</taxon>
        <taxon>Ktedonobacteraceae</taxon>
        <taxon>Ktedonospora</taxon>
    </lineage>
</organism>
<evidence type="ECO:0000313" key="2">
    <source>
        <dbReference type="Proteomes" id="UP000612362"/>
    </source>
</evidence>
<accession>A0A8J3I363</accession>